<evidence type="ECO:0000256" key="1">
    <source>
        <dbReference type="ARBA" id="ARBA00010105"/>
    </source>
</evidence>
<protein>
    <submittedName>
        <fullName evidence="2">BN860_12288g1_1</fullName>
    </submittedName>
</protein>
<evidence type="ECO:0000313" key="2">
    <source>
        <dbReference type="EMBL" id="CDF88525.1"/>
    </source>
</evidence>
<organism evidence="2 3">
    <name type="scientific">Zygosaccharomyces bailii (strain CLIB 213 / ATCC 58445 / CBS 680 / BCRC 21525 / NBRC 1098 / NCYC 1416 / NRRL Y-2227)</name>
    <dbReference type="NCBI Taxonomy" id="1333698"/>
    <lineage>
        <taxon>Eukaryota</taxon>
        <taxon>Fungi</taxon>
        <taxon>Dikarya</taxon>
        <taxon>Ascomycota</taxon>
        <taxon>Saccharomycotina</taxon>
        <taxon>Saccharomycetes</taxon>
        <taxon>Saccharomycetales</taxon>
        <taxon>Saccharomycetaceae</taxon>
        <taxon>Zygosaccharomyces</taxon>
    </lineage>
</organism>
<evidence type="ECO:0000313" key="3">
    <source>
        <dbReference type="Proteomes" id="UP000019375"/>
    </source>
</evidence>
<dbReference type="AlphaFoldDB" id="A0A8J2X6P4"/>
<proteinExistence type="inferred from homology"/>
<dbReference type="Pfam" id="PF03690">
    <property type="entry name" value="MYG1_exonuc"/>
    <property type="match status" value="1"/>
</dbReference>
<accession>A0A8J2X6P4</accession>
<name>A0A8J2X6P4_ZYGB2</name>
<dbReference type="PANTHER" id="PTHR11215:SF1">
    <property type="entry name" value="MYG1 EXONUCLEASE"/>
    <property type="match status" value="1"/>
</dbReference>
<dbReference type="Proteomes" id="UP000019375">
    <property type="component" value="Unassembled WGS sequence"/>
</dbReference>
<comment type="similarity">
    <text evidence="1">Belongs to the MYG1 family.</text>
</comment>
<dbReference type="GO" id="GO:0005737">
    <property type="term" value="C:cytoplasm"/>
    <property type="evidence" value="ECO:0007669"/>
    <property type="project" value="TreeGrafter"/>
</dbReference>
<dbReference type="EMBL" id="HG316455">
    <property type="protein sequence ID" value="CDF88525.1"/>
    <property type="molecule type" value="Genomic_DNA"/>
</dbReference>
<gene>
    <name evidence="2" type="ORF">BN860_12288g</name>
</gene>
<dbReference type="PANTHER" id="PTHR11215">
    <property type="entry name" value="METAL DEPENDENT HYDROLASE - RELATED"/>
    <property type="match status" value="1"/>
</dbReference>
<dbReference type="OrthoDB" id="10265310at2759"/>
<dbReference type="InterPro" id="IPR003226">
    <property type="entry name" value="MYG1_exonuclease"/>
</dbReference>
<sequence>MLIARNRRQLMASVKRAKLEMAKIVCTHSGTFHADEALAVYMLKLLPEFKTATIVRSRKPEDWEKSDIVVDVSGKYDGVKFFDHHQRGFYETFEGRDIKLSSAGLTYKHFGHDIIRSILDKELSTEDINILYHKVYQLFIEALDANDNGINCYDEGKPKFSQGAITIPGVISGMNPDWNEDNSPGKFDEQFGKASDFIGNIFVDLVKRCGNSWLPAKALVRQAVEKRFEVDKSGKIIEFSQFCPWKDHLFDIEEELGIKNQIQFVLFPDNLGSWRVTTVPVEPGSFKFRQGILEPWRGVRDEELSEKSGIPGCIFVHAAGFTGGTKTKEGALQMARRSL</sequence>
<reference evidence="3" key="1">
    <citation type="journal article" date="2013" name="Genome Announc.">
        <title>Genome sequence of the food spoilage yeast Zygosaccharomyces bailii CLIB 213(T).</title>
        <authorList>
            <person name="Galeote V."/>
            <person name="Bigey F."/>
            <person name="Devillers H."/>
            <person name="Neuveglise C."/>
            <person name="Dequin S."/>
        </authorList>
    </citation>
    <scope>NUCLEOTIDE SEQUENCE [LARGE SCALE GENOMIC DNA]</scope>
    <source>
        <strain evidence="3">CLIB 213 / ATCC 58445 / CBS 680 / CCRC 21525 / NBRC 1098 / NCYC 1416 / NRRL Y-2227</strain>
    </source>
</reference>
<keyword evidence="3" id="KW-1185">Reference proteome</keyword>
<dbReference type="GO" id="GO:0005634">
    <property type="term" value="C:nucleus"/>
    <property type="evidence" value="ECO:0007669"/>
    <property type="project" value="TreeGrafter"/>
</dbReference>